<gene>
    <name evidence="1" type="ORF">EJO66_30620</name>
</gene>
<reference evidence="1 2" key="1">
    <citation type="submission" date="2018-12" db="EMBL/GenBank/DDBJ databases">
        <title>The genome sequences of strain 502.</title>
        <authorList>
            <person name="Gao J."/>
            <person name="Sun J."/>
        </authorList>
    </citation>
    <scope>NUCLEOTIDE SEQUENCE [LARGE SCALE GENOMIC DNA]</scope>
    <source>
        <strain evidence="1 2">502</strain>
    </source>
</reference>
<comment type="caution">
    <text evidence="1">The sequence shown here is derived from an EMBL/GenBank/DDBJ whole genome shotgun (WGS) entry which is preliminary data.</text>
</comment>
<name>A0ABX9ZXE6_9BURK</name>
<evidence type="ECO:0000313" key="2">
    <source>
        <dbReference type="Proteomes" id="UP000271137"/>
    </source>
</evidence>
<proteinExistence type="predicted"/>
<accession>A0ABX9ZXE6</accession>
<organism evidence="1 2">
    <name type="scientific">Variovorax beijingensis</name>
    <dbReference type="NCBI Taxonomy" id="2496117"/>
    <lineage>
        <taxon>Bacteria</taxon>
        <taxon>Pseudomonadati</taxon>
        <taxon>Pseudomonadota</taxon>
        <taxon>Betaproteobacteria</taxon>
        <taxon>Burkholderiales</taxon>
        <taxon>Comamonadaceae</taxon>
        <taxon>Variovorax</taxon>
    </lineage>
</organism>
<dbReference type="EMBL" id="RXFQ01000029">
    <property type="protein sequence ID" value="RSZ29198.1"/>
    <property type="molecule type" value="Genomic_DNA"/>
</dbReference>
<dbReference type="Proteomes" id="UP000271137">
    <property type="component" value="Unassembled WGS sequence"/>
</dbReference>
<protein>
    <submittedName>
        <fullName evidence="1">Uncharacterized protein</fullName>
    </submittedName>
</protein>
<evidence type="ECO:0000313" key="1">
    <source>
        <dbReference type="EMBL" id="RSZ29198.1"/>
    </source>
</evidence>
<sequence>MNDNGKVLYGYASFYPQELDLIIQSSKNEKESYLVAAEIMNQEGKEDEEIFNFSGDAFILKKKLNAH</sequence>
<keyword evidence="2" id="KW-1185">Reference proteome</keyword>